<evidence type="ECO:0000313" key="4">
    <source>
        <dbReference type="EMBL" id="AWB35165.1"/>
    </source>
</evidence>
<keyword evidence="2" id="KW-0812">Transmembrane</keyword>
<dbReference type="KEGG" id="boz:DBV39_17090"/>
<evidence type="ECO:0000259" key="3">
    <source>
        <dbReference type="Pfam" id="PF13719"/>
    </source>
</evidence>
<dbReference type="EMBL" id="CP028901">
    <property type="protein sequence ID" value="AWB35165.1"/>
    <property type="molecule type" value="Genomic_DNA"/>
</dbReference>
<evidence type="ECO:0000313" key="5">
    <source>
        <dbReference type="Proteomes" id="UP000244571"/>
    </source>
</evidence>
<feature type="compositionally biased region" description="Polar residues" evidence="1">
    <location>
        <begin position="85"/>
        <end position="98"/>
    </location>
</feature>
<name>A0A2R4XMZ5_9BURK</name>
<evidence type="ECO:0000256" key="2">
    <source>
        <dbReference type="SAM" id="Phobius"/>
    </source>
</evidence>
<dbReference type="RefSeq" id="WP_108622575.1">
    <property type="nucleotide sequence ID" value="NZ_CP028901.1"/>
</dbReference>
<protein>
    <recommendedName>
        <fullName evidence="3">Zinc finger/thioredoxin putative domain-containing protein</fullName>
    </recommendedName>
</protein>
<dbReference type="OrthoDB" id="5294582at2"/>
<feature type="domain" description="Zinc finger/thioredoxin putative" evidence="3">
    <location>
        <begin position="3"/>
        <end position="38"/>
    </location>
</feature>
<dbReference type="InterPro" id="IPR011723">
    <property type="entry name" value="Znf/thioredoxin_put"/>
</dbReference>
<dbReference type="Proteomes" id="UP000244571">
    <property type="component" value="Chromosome"/>
</dbReference>
<sequence length="463" mass="49685">MSLITRCPKCQSGFEVTADQLRLHDGLVRCGQCSHVFDGFKCLQAELPTLTRKIDQEGISSTQGDLSRSPVAADTTGRQAATPPAFTQASSGAHQSGEASRPGSPPATVSNSQASIKPAFPGHDTGRAPGGQPDASATEPSSPTSVSSSASSSTSSSIASSFSSSRSARASEPSLSLDGHEKQQHDEEDSPLVRRISAWTDPPTDRSLYPSVNSSKPGQDKPMSAHSSVREPHVRVRPAVPLRDSREPVLSRLNSAELAADDTTAVESRPLRVMGEARLRGEDPASAGRREPEFLEDDVSSTGATTLWWLVALVLGVLLLGQFALYFRNDLATTMPATRGVLEQICKPLGCEVGYVRHIDRIVIIGSSLQQVESKDGQEGSPYLLKLTLQNRNDYPQPWPSLLLSLSDASGTIISRRVMTPQQYLPVSLENAPFGARQEVALEVPLFTQGLSVSGFELQRFFP</sequence>
<dbReference type="InterPro" id="IPR021834">
    <property type="entry name" value="DUF3426"/>
</dbReference>
<dbReference type="Pfam" id="PF13719">
    <property type="entry name" value="Zn_ribbon_5"/>
    <property type="match status" value="1"/>
</dbReference>
<dbReference type="Pfam" id="PF11906">
    <property type="entry name" value="DUF3426"/>
    <property type="match status" value="1"/>
</dbReference>
<dbReference type="NCBIfam" id="TIGR02098">
    <property type="entry name" value="MJ0042_CXXC"/>
    <property type="match status" value="1"/>
</dbReference>
<dbReference type="AlphaFoldDB" id="A0A2R4XMZ5"/>
<gene>
    <name evidence="4" type="ORF">DBV39_17090</name>
</gene>
<accession>A0A2R4XMZ5</accession>
<keyword evidence="2" id="KW-1133">Transmembrane helix</keyword>
<organism evidence="4 5">
    <name type="scientific">Orrella marina</name>
    <dbReference type="NCBI Taxonomy" id="2163011"/>
    <lineage>
        <taxon>Bacteria</taxon>
        <taxon>Pseudomonadati</taxon>
        <taxon>Pseudomonadota</taxon>
        <taxon>Betaproteobacteria</taxon>
        <taxon>Burkholderiales</taxon>
        <taxon>Alcaligenaceae</taxon>
        <taxon>Orrella</taxon>
    </lineage>
</organism>
<keyword evidence="2" id="KW-0472">Membrane</keyword>
<feature type="compositionally biased region" description="Low complexity" evidence="1">
    <location>
        <begin position="135"/>
        <end position="176"/>
    </location>
</feature>
<feature type="transmembrane region" description="Helical" evidence="2">
    <location>
        <begin position="307"/>
        <end position="327"/>
    </location>
</feature>
<keyword evidence="5" id="KW-1185">Reference proteome</keyword>
<proteinExistence type="predicted"/>
<reference evidence="4 5" key="1">
    <citation type="submission" date="2018-04" db="EMBL/GenBank/DDBJ databases">
        <title>Bordetella sp. HZ20 isolated from seawater.</title>
        <authorList>
            <person name="Sun C."/>
        </authorList>
    </citation>
    <scope>NUCLEOTIDE SEQUENCE [LARGE SCALE GENOMIC DNA]</scope>
    <source>
        <strain evidence="4 5">HZ20</strain>
    </source>
</reference>
<evidence type="ECO:0000256" key="1">
    <source>
        <dbReference type="SAM" id="MobiDB-lite"/>
    </source>
</evidence>
<feature type="region of interest" description="Disordered" evidence="1">
    <location>
        <begin position="56"/>
        <end position="237"/>
    </location>
</feature>